<evidence type="ECO:0000256" key="3">
    <source>
        <dbReference type="ARBA" id="ARBA00022833"/>
    </source>
</evidence>
<dbReference type="InterPro" id="IPR004331">
    <property type="entry name" value="SPX_dom"/>
</dbReference>
<dbReference type="CDD" id="cd23137">
    <property type="entry name" value="RING-HC_TRY3-like"/>
    <property type="match status" value="1"/>
</dbReference>
<evidence type="ECO:0000313" key="8">
    <source>
        <dbReference type="EMBL" id="KAJ2786938.1"/>
    </source>
</evidence>
<dbReference type="SUPFAM" id="SSF57850">
    <property type="entry name" value="RING/U-box"/>
    <property type="match status" value="1"/>
</dbReference>
<evidence type="ECO:0000256" key="2">
    <source>
        <dbReference type="ARBA" id="ARBA00022771"/>
    </source>
</evidence>
<evidence type="ECO:0000259" key="7">
    <source>
        <dbReference type="PROSITE" id="PS51382"/>
    </source>
</evidence>
<keyword evidence="2 4" id="KW-0863">Zinc-finger</keyword>
<dbReference type="Proteomes" id="UP001140172">
    <property type="component" value="Unassembled WGS sequence"/>
</dbReference>
<organism evidence="8 9">
    <name type="scientific">Coemansia interrupta</name>
    <dbReference type="NCBI Taxonomy" id="1126814"/>
    <lineage>
        <taxon>Eukaryota</taxon>
        <taxon>Fungi</taxon>
        <taxon>Fungi incertae sedis</taxon>
        <taxon>Zoopagomycota</taxon>
        <taxon>Kickxellomycotina</taxon>
        <taxon>Kickxellomycetes</taxon>
        <taxon>Kickxellales</taxon>
        <taxon>Kickxellaceae</taxon>
        <taxon>Coemansia</taxon>
    </lineage>
</organism>
<dbReference type="EMBL" id="JANBUM010000038">
    <property type="protein sequence ID" value="KAJ2786938.1"/>
    <property type="molecule type" value="Genomic_DNA"/>
</dbReference>
<dbReference type="PROSITE" id="PS51382">
    <property type="entry name" value="SPX"/>
    <property type="match status" value="1"/>
</dbReference>
<comment type="caution">
    <text evidence="8">The sequence shown here is derived from an EMBL/GenBank/DDBJ whole genome shotgun (WGS) entry which is preliminary data.</text>
</comment>
<dbReference type="InterPro" id="IPR017907">
    <property type="entry name" value="Znf_RING_CS"/>
</dbReference>
<dbReference type="PROSITE" id="PS50089">
    <property type="entry name" value="ZF_RING_2"/>
    <property type="match status" value="1"/>
</dbReference>
<keyword evidence="1" id="KW-0479">Metal-binding</keyword>
<evidence type="ECO:0000256" key="1">
    <source>
        <dbReference type="ARBA" id="ARBA00022723"/>
    </source>
</evidence>
<dbReference type="AlphaFoldDB" id="A0A9W8LP67"/>
<sequence length="498" mass="56383">MKFGKTIETSAKELPEDWQPYIIQYKLLKKSIKQIVRELDSTFKTLNLPSPAVLDPEVISLDETLSDIGNTDDMPSSLADSTSDYGSKPKSGLDSMSVLESSLPDKVVSVPEEIAYNIEKDSDGVVHPVITVRIRKPVASAQCDQILELPDVAGLPERTAIILPSGHSSTVSSSSRAPEAVNPAGVSSDIQIRTEVMDDAEETQVTVRLQTDQMFFDQLVRYIERTHAFEQTYTKQYNSNVSALGDELTTVTSPYKHDFEVWREIFRLYIDADVWEHSEGDFRPTNSAKEGQDRFSKFMRHIENIGLTTKFRDPLSGKLLVGFYKLNSELTYLKMLQEMNELAMRKILKKHDKRTQLVSKTQFPRIITIDTSTLTKALIFTIHTELVGIVPQIDDYLCPMCLNIAWRPLRLDCAHVFCSRCVVKASKRCMFDCPVCRAKNAIYNAGVSNIDKALLNFLKLYFPKEVKEKQRDIQQEISHEETSAIVAAHARERPCTIM</sequence>
<protein>
    <recommendedName>
        <fullName evidence="10">SPX domain-containing protein</fullName>
    </recommendedName>
</protein>
<accession>A0A9W8LP67</accession>
<evidence type="ECO:0008006" key="10">
    <source>
        <dbReference type="Google" id="ProtNLM"/>
    </source>
</evidence>
<keyword evidence="9" id="KW-1185">Reference proteome</keyword>
<dbReference type="PROSITE" id="PS00518">
    <property type="entry name" value="ZF_RING_1"/>
    <property type="match status" value="1"/>
</dbReference>
<dbReference type="Gene3D" id="3.30.40.10">
    <property type="entry name" value="Zinc/RING finger domain, C3HC4 (zinc finger)"/>
    <property type="match status" value="1"/>
</dbReference>
<feature type="region of interest" description="Disordered" evidence="5">
    <location>
        <begin position="66"/>
        <end position="93"/>
    </location>
</feature>
<evidence type="ECO:0000313" key="9">
    <source>
        <dbReference type="Proteomes" id="UP001140172"/>
    </source>
</evidence>
<name>A0A9W8LP67_9FUNG</name>
<dbReference type="InterPro" id="IPR001841">
    <property type="entry name" value="Znf_RING"/>
</dbReference>
<dbReference type="PANTHER" id="PTHR23327:SF51">
    <property type="entry name" value="TRANSCRIPTIONAL REGULATOR OF YEAST FORM ADHERENCE 3"/>
    <property type="match status" value="1"/>
</dbReference>
<feature type="domain" description="RING-type" evidence="6">
    <location>
        <begin position="398"/>
        <end position="437"/>
    </location>
</feature>
<evidence type="ECO:0000256" key="5">
    <source>
        <dbReference type="SAM" id="MobiDB-lite"/>
    </source>
</evidence>
<gene>
    <name evidence="8" type="ORF">GGI15_001099</name>
</gene>
<dbReference type="SMART" id="SM00184">
    <property type="entry name" value="RING"/>
    <property type="match status" value="1"/>
</dbReference>
<evidence type="ECO:0000259" key="6">
    <source>
        <dbReference type="PROSITE" id="PS50089"/>
    </source>
</evidence>
<feature type="domain" description="SPX" evidence="7">
    <location>
        <begin position="1"/>
        <end position="365"/>
    </location>
</feature>
<keyword evidence="3" id="KW-0862">Zinc</keyword>
<dbReference type="PANTHER" id="PTHR23327">
    <property type="entry name" value="RING FINGER PROTEIN 127"/>
    <property type="match status" value="1"/>
</dbReference>
<dbReference type="GO" id="GO:0008270">
    <property type="term" value="F:zinc ion binding"/>
    <property type="evidence" value="ECO:0007669"/>
    <property type="project" value="UniProtKB-KW"/>
</dbReference>
<dbReference type="InterPro" id="IPR013083">
    <property type="entry name" value="Znf_RING/FYVE/PHD"/>
</dbReference>
<evidence type="ECO:0000256" key="4">
    <source>
        <dbReference type="PROSITE-ProRule" id="PRU00175"/>
    </source>
</evidence>
<reference evidence="8" key="1">
    <citation type="submission" date="2022-07" db="EMBL/GenBank/DDBJ databases">
        <title>Phylogenomic reconstructions and comparative analyses of Kickxellomycotina fungi.</title>
        <authorList>
            <person name="Reynolds N.K."/>
            <person name="Stajich J.E."/>
            <person name="Barry K."/>
            <person name="Grigoriev I.V."/>
            <person name="Crous P."/>
            <person name="Smith M.E."/>
        </authorList>
    </citation>
    <scope>NUCLEOTIDE SEQUENCE</scope>
    <source>
        <strain evidence="8">BCRC 34489</strain>
    </source>
</reference>
<dbReference type="Pfam" id="PF03105">
    <property type="entry name" value="SPX"/>
    <property type="match status" value="1"/>
</dbReference>
<proteinExistence type="predicted"/>
<dbReference type="OrthoDB" id="5588846at2759"/>